<keyword evidence="1" id="KW-0472">Membrane</keyword>
<evidence type="ECO:0000313" key="2">
    <source>
        <dbReference type="EMBL" id="WEG72426.1"/>
    </source>
</evidence>
<protein>
    <submittedName>
        <fullName evidence="2">Uncharacterized protein</fullName>
    </submittedName>
</protein>
<evidence type="ECO:0000313" key="3">
    <source>
        <dbReference type="Proteomes" id="UP001179647"/>
    </source>
</evidence>
<keyword evidence="3" id="KW-1185">Reference proteome</keyword>
<name>A0AAF0CT55_9ENTE</name>
<organism evidence="2 3">
    <name type="scientific">Vagococcus intermedius</name>
    <dbReference type="NCBI Taxonomy" id="2991418"/>
    <lineage>
        <taxon>Bacteria</taxon>
        <taxon>Bacillati</taxon>
        <taxon>Bacillota</taxon>
        <taxon>Bacilli</taxon>
        <taxon>Lactobacillales</taxon>
        <taxon>Enterococcaceae</taxon>
        <taxon>Vagococcus</taxon>
    </lineage>
</organism>
<dbReference type="AlphaFoldDB" id="A0AAF0CT55"/>
<reference evidence="2" key="1">
    <citation type="submission" date="2022-10" db="EMBL/GenBank/DDBJ databases">
        <title>Vagococcus sp. isolated from poultry meat.</title>
        <authorList>
            <person name="Johansson P."/>
            <person name="Bjorkroth J."/>
        </authorList>
    </citation>
    <scope>NUCLEOTIDE SEQUENCE</scope>
    <source>
        <strain evidence="2">STAA11</strain>
    </source>
</reference>
<proteinExistence type="predicted"/>
<dbReference type="RefSeq" id="WP_275468229.1">
    <property type="nucleotide sequence ID" value="NZ_CP110232.1"/>
</dbReference>
<dbReference type="Proteomes" id="UP001179647">
    <property type="component" value="Chromosome"/>
</dbReference>
<sequence length="65" mass="7609">MMKRIKISLIGMFFYALVAYSGNILTGLAKLSSWRSILIETCFFGIFILLFQQFRKTKESDDDYK</sequence>
<dbReference type="KEGG" id="vie:OL234_05420"/>
<keyword evidence="1" id="KW-0812">Transmembrane</keyword>
<evidence type="ECO:0000256" key="1">
    <source>
        <dbReference type="SAM" id="Phobius"/>
    </source>
</evidence>
<dbReference type="EMBL" id="CP110232">
    <property type="protein sequence ID" value="WEG72426.1"/>
    <property type="molecule type" value="Genomic_DNA"/>
</dbReference>
<gene>
    <name evidence="2" type="ORF">OL234_05420</name>
</gene>
<feature type="transmembrane region" description="Helical" evidence="1">
    <location>
        <begin position="31"/>
        <end position="51"/>
    </location>
</feature>
<keyword evidence="1" id="KW-1133">Transmembrane helix</keyword>
<accession>A0AAF0CT55</accession>